<evidence type="ECO:0000313" key="2">
    <source>
        <dbReference type="Proteomes" id="UP000595814"/>
    </source>
</evidence>
<dbReference type="EMBL" id="CP066744">
    <property type="protein sequence ID" value="QQK07357.1"/>
    <property type="molecule type" value="Genomic_DNA"/>
</dbReference>
<sequence length="339" mass="40858">MNSAKEFSALNSKISSMKKNLLQEEDYESLIGFKKIEEVIDYLYEREFIVNKNYNSINEIESDLKKNRLKILNKLGYFLSKNYNNLVQLILDKYEIEDIKKATRNLVTKNKALTKESFIIRDDFYEKIKEGITIEEFFEELKNSKFYKYLRGYKNQEKRDLLFFVEMSLDRNYYSSIFFESKYLNKENEKIIKNFYGQFIDLYNLSWIYRAKKFYNIKPVIIYNYTILGGDLFNTTDIKNLSYMELEDFVDNILKTKYSFLFDSKHNIDIYMERRINRYLYYQSRDLTKSNKFNFKKTLGIIVMTDFDIKDIGAILESKNYNLTSEETRGYLIKNLGRS</sequence>
<keyword evidence="2" id="KW-1185">Reference proteome</keyword>
<accession>A0AC61MPB0</accession>
<gene>
    <name evidence="1" type="ORF">JFY71_08530</name>
</gene>
<reference evidence="1 2" key="1">
    <citation type="journal article" date="2022" name="Int. J. Syst. Evol. Microbiol.">
        <title>Miniphocaeibacter halophilus sp. nov., an ammonium-tolerant acetate-producing bacterium isolated from a biogas system.</title>
        <authorList>
            <person name="Schnurer A."/>
            <person name="Singh A."/>
            <person name="Bi S."/>
            <person name="Qiao W."/>
            <person name="Westerholm M."/>
        </authorList>
    </citation>
    <scope>NUCLEOTIDE SEQUENCE [LARGE SCALE GENOMIC DNA]</scope>
    <source>
        <strain evidence="1 2">AMB_01</strain>
    </source>
</reference>
<evidence type="ECO:0000313" key="1">
    <source>
        <dbReference type="EMBL" id="QQK07357.1"/>
    </source>
</evidence>
<organism evidence="1 2">
    <name type="scientific">Miniphocaeibacter halophilus</name>
    <dbReference type="NCBI Taxonomy" id="2931922"/>
    <lineage>
        <taxon>Bacteria</taxon>
        <taxon>Bacillati</taxon>
        <taxon>Bacillota</taxon>
        <taxon>Tissierellia</taxon>
        <taxon>Tissierellales</taxon>
        <taxon>Peptoniphilaceae</taxon>
        <taxon>Miniphocaeibacter</taxon>
    </lineage>
</organism>
<protein>
    <submittedName>
        <fullName evidence="1">V-type ATPase subunit</fullName>
    </submittedName>
</protein>
<name>A0AC61MPB0_9FIRM</name>
<proteinExistence type="predicted"/>
<dbReference type="Proteomes" id="UP000595814">
    <property type="component" value="Chromosome"/>
</dbReference>